<comment type="subcellular location">
    <subcellularLocation>
        <location evidence="1">Cell membrane</location>
        <topology evidence="1">Multi-pass membrane protein</topology>
    </subcellularLocation>
</comment>
<dbReference type="AlphaFoldDB" id="A0A8B6X0N9"/>
<evidence type="ECO:0000313" key="7">
    <source>
        <dbReference type="Proteomes" id="UP000675920"/>
    </source>
</evidence>
<dbReference type="PANTHER" id="PTHR30086:SF20">
    <property type="entry name" value="ARGININE EXPORTER PROTEIN ARGO-RELATED"/>
    <property type="match status" value="1"/>
</dbReference>
<dbReference type="InterPro" id="IPR001123">
    <property type="entry name" value="LeuE-type"/>
</dbReference>
<reference evidence="8" key="4">
    <citation type="journal article" date="2005" name="FEBS Lett.">
        <title>The yeaS (leuE) gene of Escherichia coli encodes an exporter of leucine, and the Lrp protein regulates its expression.</title>
        <authorList>
            <person name="Kutukova E.A."/>
            <person name="Livshits V.A."/>
            <person name="Altman I.P."/>
            <person name="Ptitsyn L.R."/>
            <person name="Zyiatdinov M.H."/>
            <person name="Tokmakova I.L."/>
            <person name="Zakataeva N.P."/>
        </authorList>
    </citation>
    <scope>NUCLEOTIDE SEQUENCE</scope>
</reference>
<dbReference type="PIRSF" id="PIRSF006324">
    <property type="entry name" value="LeuE"/>
    <property type="match status" value="1"/>
</dbReference>
<evidence type="ECO:0000256" key="1">
    <source>
        <dbReference type="ARBA" id="ARBA00004651"/>
    </source>
</evidence>
<organism evidence="7 8">
    <name type="scientific">Derxia gummosa DSM 723</name>
    <dbReference type="NCBI Taxonomy" id="1121388"/>
    <lineage>
        <taxon>Bacteria</taxon>
        <taxon>Pseudomonadati</taxon>
        <taxon>Pseudomonadota</taxon>
        <taxon>Betaproteobacteria</taxon>
        <taxon>Burkholderiales</taxon>
        <taxon>Alcaligenaceae</taxon>
        <taxon>Derxia</taxon>
    </lineage>
</organism>
<keyword evidence="5 6" id="KW-0472">Membrane</keyword>
<feature type="transmembrane region" description="Helical" evidence="6">
    <location>
        <begin position="159"/>
        <end position="177"/>
    </location>
</feature>
<evidence type="ECO:0000256" key="3">
    <source>
        <dbReference type="ARBA" id="ARBA00022692"/>
    </source>
</evidence>
<feature type="transmembrane region" description="Helical" evidence="6">
    <location>
        <begin position="43"/>
        <end position="68"/>
    </location>
</feature>
<keyword evidence="2" id="KW-1003">Cell membrane</keyword>
<name>A0A8B6X0N9_9BURK</name>
<evidence type="ECO:0000256" key="4">
    <source>
        <dbReference type="ARBA" id="ARBA00022989"/>
    </source>
</evidence>
<dbReference type="Pfam" id="PF01810">
    <property type="entry name" value="LysE"/>
    <property type="match status" value="1"/>
</dbReference>
<reference evidence="8" key="1">
    <citation type="journal article" date="1999" name="FEBS Lett.">
        <title>The novel transmembrane Escherichia coli proteins involved in the amino acid efflux.</title>
        <authorList>
            <person name="Zakataeva N.P."/>
            <person name="Aleshin V.V."/>
            <person name="Tokmakova I.L."/>
            <person name="Troshin P.V."/>
            <person name="Livshits V.A."/>
        </authorList>
    </citation>
    <scope>NUCLEOTIDE SEQUENCE</scope>
</reference>
<evidence type="ECO:0000256" key="5">
    <source>
        <dbReference type="ARBA" id="ARBA00023136"/>
    </source>
</evidence>
<reference evidence="8" key="2">
    <citation type="journal article" date="1999" name="J. Mol. Microbiol. Biotechnol.">
        <title>The LysE superfamily: topology of the lysine exporter LysE of Corynebacterium glutamicum, a paradyme for a novel superfamily of transmembrane solute translocators.</title>
        <authorList>
            <person name="Vrljic M."/>
            <person name="Garg J."/>
            <person name="Bellmann A."/>
            <person name="Wachi S."/>
            <person name="Freudl R."/>
            <person name="Malecki M.J."/>
            <person name="Sahm H."/>
            <person name="Kozina V.J."/>
            <person name="Eggeling L."/>
            <person name="Saier M.H. Jr."/>
            <person name="Eggeling L."/>
            <person name="Saier M.H. Jr."/>
        </authorList>
    </citation>
    <scope>NUCLEOTIDE SEQUENCE</scope>
</reference>
<keyword evidence="4 6" id="KW-1133">Transmembrane helix</keyword>
<feature type="transmembrane region" description="Helical" evidence="6">
    <location>
        <begin position="74"/>
        <end position="95"/>
    </location>
</feature>
<accession>A0A8B6X0N9</accession>
<dbReference type="GO" id="GO:0005886">
    <property type="term" value="C:plasma membrane"/>
    <property type="evidence" value="ECO:0007669"/>
    <property type="project" value="UniProtKB-SubCell"/>
</dbReference>
<proteinExistence type="predicted"/>
<reference evidence="8" key="3">
    <citation type="journal article" date="2004" name="J. Bacteriol.">
        <title>Evidence for an arginine exporter encoded by yggA (argO) that is regulated by the LysR-type transcriptional regulator ArgP in Escherichia coli.</title>
        <authorList>
            <person name="Nandineni M.R."/>
            <person name="Gowrishankar J."/>
        </authorList>
    </citation>
    <scope>NUCLEOTIDE SEQUENCE</scope>
</reference>
<keyword evidence="7" id="KW-1185">Reference proteome</keyword>
<reference evidence="8" key="5">
    <citation type="submission" date="2025-08" db="UniProtKB">
        <authorList>
            <consortium name="RefSeq"/>
        </authorList>
    </citation>
    <scope>IDENTIFICATION</scope>
</reference>
<dbReference type="OrthoDB" id="9804822at2"/>
<dbReference type="GO" id="GO:0015171">
    <property type="term" value="F:amino acid transmembrane transporter activity"/>
    <property type="evidence" value="ECO:0007669"/>
    <property type="project" value="TreeGrafter"/>
</dbReference>
<dbReference type="PANTHER" id="PTHR30086">
    <property type="entry name" value="ARGININE EXPORTER PROTEIN ARGO"/>
    <property type="match status" value="1"/>
</dbReference>
<feature type="transmembrane region" description="Helical" evidence="6">
    <location>
        <begin position="12"/>
        <end position="31"/>
    </location>
</feature>
<evidence type="ECO:0000256" key="2">
    <source>
        <dbReference type="ARBA" id="ARBA00022475"/>
    </source>
</evidence>
<evidence type="ECO:0000313" key="8">
    <source>
        <dbReference type="RefSeq" id="WP_028309828.1"/>
    </source>
</evidence>
<protein>
    <submittedName>
        <fullName evidence="8">LysE family translocator</fullName>
    </submittedName>
</protein>
<evidence type="ECO:0000256" key="6">
    <source>
        <dbReference type="SAM" id="Phobius"/>
    </source>
</evidence>
<sequence>MSALGVTDLGWFVVAVMMLNLTPGPDTAFIVGRSLAQGPRAGVMSALGISIGCCAHVLLAAFGLTAIVAASATAFTVIKLAGAAYLIWLGLKMLFARESSGSDRAMADAAGPHAAPTAGARSAAASAATPAFGQGRTAGAPAAMPTAVLLRQAALTNLLNPKVVVFFLSFFPQFVAHDAPSNAVAFLSLGVVFVLMSTVHNAAVGWMAGRLVRGLGSKPGLGRWLGRGVGAGFVALGCKLALTPQH</sequence>
<keyword evidence="3 6" id="KW-0812">Transmembrane</keyword>
<dbReference type="Proteomes" id="UP000675920">
    <property type="component" value="Unplaced"/>
</dbReference>
<dbReference type="RefSeq" id="WP_028309828.1">
    <property type="nucleotide sequence ID" value="NZ_AXWS01000001.1"/>
</dbReference>
<feature type="transmembrane region" description="Helical" evidence="6">
    <location>
        <begin position="183"/>
        <end position="203"/>
    </location>
</feature>